<dbReference type="EMBL" id="KK784875">
    <property type="protein sequence ID" value="KDO83245.1"/>
    <property type="molecule type" value="Genomic_DNA"/>
</dbReference>
<sequence length="432" mass="49986">MGNWRNRPHRRFFHRQRSPKTPPLYSFDNEPSSSGFCNDGIPIWEKKFCASIGKVPWQKIVDTQKFMYNESVLNWDDSAGKEAFQNAKERFWAHINDFPCHISLPDPDIYIDEINWNAHIDPELIMDLESVYFAPDDGEKDPKVWRRFKRLRNLASIPEKECNGNSGSIVPWECTNNKEVDGALKGKAQSWNQWHDSNGDLRSSKKGHNPWESSFTQGNDVVKDKILGWKQGDDNSNSNDAKKSNDDDNPWKRSCSQGNEPVKKCTWGSYGDKLWGLNQGADHGNPWERSCQSVDPVKDNKGWGDSGNNSECWSQQKSWKQNTGDNPWNPNFSKCTRPPTDVELRGNAWNRGWRANGGDSRGWKAWGNQNNEPKHLKFERRSGNRGAWNRSCRKREGSDLSSYKSSGYQQDYNQTEEFWRSKNTNKRMQFCT</sequence>
<accession>A0A067GX51</accession>
<dbReference type="AlphaFoldDB" id="A0A067GX51"/>
<dbReference type="PANTHER" id="PTHR34567">
    <property type="entry name" value="FK506-BINDING-LIKE PROTEIN"/>
    <property type="match status" value="1"/>
</dbReference>
<evidence type="ECO:0000313" key="2">
    <source>
        <dbReference type="EMBL" id="KDO83245.1"/>
    </source>
</evidence>
<dbReference type="PaxDb" id="2711-XP_006482965.1"/>
<name>A0A067GX51_CITSI</name>
<dbReference type="PANTHER" id="PTHR34567:SF9">
    <property type="entry name" value="CONTAINING PROTEIN, PUTATIVE-RELATED"/>
    <property type="match status" value="1"/>
</dbReference>
<feature type="compositionally biased region" description="Basic and acidic residues" evidence="1">
    <location>
        <begin position="221"/>
        <end position="233"/>
    </location>
</feature>
<feature type="compositionally biased region" description="Basic and acidic residues" evidence="1">
    <location>
        <begin position="240"/>
        <end position="251"/>
    </location>
</feature>
<feature type="region of interest" description="Disordered" evidence="1">
    <location>
        <begin position="318"/>
        <end position="339"/>
    </location>
</feature>
<proteinExistence type="predicted"/>
<feature type="region of interest" description="Disordered" evidence="1">
    <location>
        <begin position="188"/>
        <end position="258"/>
    </location>
</feature>
<dbReference type="STRING" id="2711.A0A067GX51"/>
<feature type="compositionally biased region" description="Polar residues" evidence="1">
    <location>
        <begin position="318"/>
        <end position="334"/>
    </location>
</feature>
<keyword evidence="3" id="KW-1185">Reference proteome</keyword>
<protein>
    <submittedName>
        <fullName evidence="2">Uncharacterized protein</fullName>
    </submittedName>
</protein>
<feature type="region of interest" description="Disordered" evidence="1">
    <location>
        <begin position="353"/>
        <end position="372"/>
    </location>
</feature>
<dbReference type="Proteomes" id="UP000027120">
    <property type="component" value="Unassembled WGS sequence"/>
</dbReference>
<dbReference type="eggNOG" id="ENOG502R7RY">
    <property type="taxonomic scope" value="Eukaryota"/>
</dbReference>
<gene>
    <name evidence="2" type="ORF">CISIN_1g014043mg</name>
</gene>
<evidence type="ECO:0000313" key="3">
    <source>
        <dbReference type="Proteomes" id="UP000027120"/>
    </source>
</evidence>
<reference evidence="2 3" key="1">
    <citation type="submission" date="2014-04" db="EMBL/GenBank/DDBJ databases">
        <authorList>
            <consortium name="International Citrus Genome Consortium"/>
            <person name="Gmitter F."/>
            <person name="Chen C."/>
            <person name="Farmerie W."/>
            <person name="Harkins T."/>
            <person name="Desany B."/>
            <person name="Mohiuddin M."/>
            <person name="Kodira C."/>
            <person name="Borodovsky M."/>
            <person name="Lomsadze A."/>
            <person name="Burns P."/>
            <person name="Jenkins J."/>
            <person name="Prochnik S."/>
            <person name="Shu S."/>
            <person name="Chapman J."/>
            <person name="Pitluck S."/>
            <person name="Schmutz J."/>
            <person name="Rokhsar D."/>
        </authorList>
    </citation>
    <scope>NUCLEOTIDE SEQUENCE</scope>
</reference>
<evidence type="ECO:0000256" key="1">
    <source>
        <dbReference type="SAM" id="MobiDB-lite"/>
    </source>
</evidence>
<organism evidence="2 3">
    <name type="scientific">Citrus sinensis</name>
    <name type="common">Sweet orange</name>
    <name type="synonym">Citrus aurantium var. sinensis</name>
    <dbReference type="NCBI Taxonomy" id="2711"/>
    <lineage>
        <taxon>Eukaryota</taxon>
        <taxon>Viridiplantae</taxon>
        <taxon>Streptophyta</taxon>
        <taxon>Embryophyta</taxon>
        <taxon>Tracheophyta</taxon>
        <taxon>Spermatophyta</taxon>
        <taxon>Magnoliopsida</taxon>
        <taxon>eudicotyledons</taxon>
        <taxon>Gunneridae</taxon>
        <taxon>Pentapetalae</taxon>
        <taxon>rosids</taxon>
        <taxon>malvids</taxon>
        <taxon>Sapindales</taxon>
        <taxon>Rutaceae</taxon>
        <taxon>Aurantioideae</taxon>
        <taxon>Citrus</taxon>
    </lineage>
</organism>